<dbReference type="AlphaFoldDB" id="A0A5C5XRW2"/>
<feature type="chain" id="PRO_5023064497" description="Secreted protein" evidence="1">
    <location>
        <begin position="20"/>
        <end position="58"/>
    </location>
</feature>
<evidence type="ECO:0000313" key="3">
    <source>
        <dbReference type="Proteomes" id="UP000318053"/>
    </source>
</evidence>
<keyword evidence="3" id="KW-1185">Reference proteome</keyword>
<evidence type="ECO:0008006" key="4">
    <source>
        <dbReference type="Google" id="ProtNLM"/>
    </source>
</evidence>
<gene>
    <name evidence="2" type="ORF">CA85_31730</name>
</gene>
<reference evidence="2 3" key="1">
    <citation type="submission" date="2019-02" db="EMBL/GenBank/DDBJ databases">
        <title>Deep-cultivation of Planctomycetes and their phenomic and genomic characterization uncovers novel biology.</title>
        <authorList>
            <person name="Wiegand S."/>
            <person name="Jogler M."/>
            <person name="Boedeker C."/>
            <person name="Pinto D."/>
            <person name="Vollmers J."/>
            <person name="Rivas-Marin E."/>
            <person name="Kohn T."/>
            <person name="Peeters S.H."/>
            <person name="Heuer A."/>
            <person name="Rast P."/>
            <person name="Oberbeckmann S."/>
            <person name="Bunk B."/>
            <person name="Jeske O."/>
            <person name="Meyerdierks A."/>
            <person name="Storesund J.E."/>
            <person name="Kallscheuer N."/>
            <person name="Luecker S."/>
            <person name="Lage O.M."/>
            <person name="Pohl T."/>
            <person name="Merkel B.J."/>
            <person name="Hornburger P."/>
            <person name="Mueller R.-W."/>
            <person name="Bruemmer F."/>
            <person name="Labrenz M."/>
            <person name="Spormann A.M."/>
            <person name="Op Den Camp H."/>
            <person name="Overmann J."/>
            <person name="Amann R."/>
            <person name="Jetten M.S.M."/>
            <person name="Mascher T."/>
            <person name="Medema M.H."/>
            <person name="Devos D.P."/>
            <person name="Kaster A.-K."/>
            <person name="Ovreas L."/>
            <person name="Rohde M."/>
            <person name="Galperin M.Y."/>
            <person name="Jogler C."/>
        </authorList>
    </citation>
    <scope>NUCLEOTIDE SEQUENCE [LARGE SCALE GENOMIC DNA]</scope>
    <source>
        <strain evidence="2 3">CA85</strain>
    </source>
</reference>
<sequence precursor="true">MIRSTFTWLALLSTLSVVTGCGSSDSKVVTEGVEQSEIEKYNEMVAKESEGMTKEDSK</sequence>
<name>A0A5C5XRW2_9BACT</name>
<evidence type="ECO:0000313" key="2">
    <source>
        <dbReference type="EMBL" id="TWT65261.1"/>
    </source>
</evidence>
<protein>
    <recommendedName>
        <fullName evidence="4">Secreted protein</fullName>
    </recommendedName>
</protein>
<dbReference type="RefSeq" id="WP_186774961.1">
    <property type="nucleotide sequence ID" value="NZ_SJPK01000007.1"/>
</dbReference>
<dbReference type="PROSITE" id="PS51257">
    <property type="entry name" value="PROKAR_LIPOPROTEIN"/>
    <property type="match status" value="1"/>
</dbReference>
<feature type="signal peptide" evidence="1">
    <location>
        <begin position="1"/>
        <end position="19"/>
    </location>
</feature>
<organism evidence="2 3">
    <name type="scientific">Allorhodopirellula solitaria</name>
    <dbReference type="NCBI Taxonomy" id="2527987"/>
    <lineage>
        <taxon>Bacteria</taxon>
        <taxon>Pseudomonadati</taxon>
        <taxon>Planctomycetota</taxon>
        <taxon>Planctomycetia</taxon>
        <taxon>Pirellulales</taxon>
        <taxon>Pirellulaceae</taxon>
        <taxon>Allorhodopirellula</taxon>
    </lineage>
</organism>
<dbReference type="Proteomes" id="UP000318053">
    <property type="component" value="Unassembled WGS sequence"/>
</dbReference>
<accession>A0A5C5XRW2</accession>
<keyword evidence="1" id="KW-0732">Signal</keyword>
<comment type="caution">
    <text evidence="2">The sequence shown here is derived from an EMBL/GenBank/DDBJ whole genome shotgun (WGS) entry which is preliminary data.</text>
</comment>
<proteinExistence type="predicted"/>
<dbReference type="EMBL" id="SJPK01000007">
    <property type="protein sequence ID" value="TWT65261.1"/>
    <property type="molecule type" value="Genomic_DNA"/>
</dbReference>
<evidence type="ECO:0000256" key="1">
    <source>
        <dbReference type="SAM" id="SignalP"/>
    </source>
</evidence>